<evidence type="ECO:0000313" key="1">
    <source>
        <dbReference type="EMBL" id="CDF79519.1"/>
    </source>
</evidence>
<dbReference type="eggNOG" id="ENOG502Z90G">
    <property type="taxonomic scope" value="Bacteria"/>
</dbReference>
<dbReference type="Proteomes" id="UP000016160">
    <property type="component" value="Chromosome"/>
</dbReference>
<protein>
    <submittedName>
        <fullName evidence="1">Uncharacterized protein</fullName>
    </submittedName>
</protein>
<reference evidence="1 2" key="1">
    <citation type="journal article" date="2013" name="Appl. Environ. Microbiol.">
        <title>The genome of the alga-associated marine flavobacterium Formosa agariphila KMM 3901T reveals a broad potential for degradation of algal polysaccharides.</title>
        <authorList>
            <person name="Mann A.J."/>
            <person name="Hahnke R.L."/>
            <person name="Huang S."/>
            <person name="Werner J."/>
            <person name="Xing P."/>
            <person name="Barbeyron T."/>
            <person name="Huettel B."/>
            <person name="Stueber K."/>
            <person name="Reinhardt R."/>
            <person name="Harder J."/>
            <person name="Gloeckner F.O."/>
            <person name="Amann R.I."/>
            <person name="Teeling H."/>
        </authorList>
    </citation>
    <scope>NUCLEOTIDE SEQUENCE [LARGE SCALE GENOMIC DNA]</scope>
    <source>
        <strain evidence="2">DSM 15362 / KCTC 12365 / LMG 23005 / KMM 3901</strain>
    </source>
</reference>
<dbReference type="STRING" id="1347342.BN863_18070"/>
<dbReference type="EMBL" id="HG315671">
    <property type="protein sequence ID" value="CDF79519.1"/>
    <property type="molecule type" value="Genomic_DNA"/>
</dbReference>
<sequence>MCNLIMEEKGLNITSCINNYVENVRSSLKIRWNKWDKNLIEHSTYEVIGGILARQCSLAIQLSTNLQMWNEEIAPIILRTMADNHINLAWILVNPKEHSEKFIIHGLGQLKLDLEHRKNNLDETMKGEIEEYIEREEQFINSQKYTFLTEVNLGSWSGLNTRKMAEEAGIIDFYNYVYQPFSNCTHSTWAHISKYNTDLSKNPLHKFFRHPIIIDFEPHINYLNLAGKYLDKSMREFDRVFKLNINEDSAFDILLKELNELSSEKNN</sequence>
<dbReference type="InterPro" id="IPR043733">
    <property type="entry name" value="DUF5677"/>
</dbReference>
<organism evidence="1 2">
    <name type="scientific">Formosa agariphila (strain DSM 15362 / KCTC 12365 / LMG 23005 / KMM 3901 / M-2Alg 35-1)</name>
    <dbReference type="NCBI Taxonomy" id="1347342"/>
    <lineage>
        <taxon>Bacteria</taxon>
        <taxon>Pseudomonadati</taxon>
        <taxon>Bacteroidota</taxon>
        <taxon>Flavobacteriia</taxon>
        <taxon>Flavobacteriales</taxon>
        <taxon>Flavobacteriaceae</taxon>
        <taxon>Formosa</taxon>
    </lineage>
</organism>
<dbReference type="Pfam" id="PF18928">
    <property type="entry name" value="DUF5677"/>
    <property type="match status" value="1"/>
</dbReference>
<gene>
    <name evidence="1" type="ORF">BN863_18070</name>
</gene>
<evidence type="ECO:0000313" key="2">
    <source>
        <dbReference type="Proteomes" id="UP000016160"/>
    </source>
</evidence>
<dbReference type="PATRIC" id="fig|1347342.6.peg.1810"/>
<name>T2KNF1_FORAG</name>
<dbReference type="AlphaFoldDB" id="T2KNF1"/>
<accession>T2KNF1</accession>
<proteinExistence type="predicted"/>
<keyword evidence="2" id="KW-1185">Reference proteome</keyword>
<dbReference type="HOGENOM" id="CLU_1041102_0_0_10"/>